<dbReference type="InterPro" id="IPR019265">
    <property type="entry name" value="RTRAF"/>
</dbReference>
<evidence type="ECO:0000313" key="1">
    <source>
        <dbReference type="EMBL" id="TKR72882.1"/>
    </source>
</evidence>
<gene>
    <name evidence="1" type="ORF">L596_020268</name>
</gene>
<evidence type="ECO:0000313" key="2">
    <source>
        <dbReference type="Proteomes" id="UP000298663"/>
    </source>
</evidence>
<dbReference type="Proteomes" id="UP000298663">
    <property type="component" value="Unassembled WGS sequence"/>
</dbReference>
<reference evidence="1 2" key="2">
    <citation type="journal article" date="2019" name="G3 (Bethesda)">
        <title>Hybrid Assembly of the Genome of the Entomopathogenic Nematode Steinernema carpocapsae Identifies the X-Chromosome.</title>
        <authorList>
            <person name="Serra L."/>
            <person name="Macchietto M."/>
            <person name="Macias-Munoz A."/>
            <person name="McGill C.J."/>
            <person name="Rodriguez I.M."/>
            <person name="Rodriguez B."/>
            <person name="Murad R."/>
            <person name="Mortazavi A."/>
        </authorList>
    </citation>
    <scope>NUCLEOTIDE SEQUENCE [LARGE SCALE GENOMIC DNA]</scope>
    <source>
        <strain evidence="1 2">ALL</strain>
    </source>
</reference>
<accession>A0A4U5MTP2</accession>
<protein>
    <submittedName>
        <fullName evidence="1">Uncharacterized protein</fullName>
    </submittedName>
</protein>
<dbReference type="PANTHER" id="PTHR15924">
    <property type="entry name" value="CLE"/>
    <property type="match status" value="1"/>
</dbReference>
<dbReference type="AlphaFoldDB" id="A0A4U5MTP2"/>
<keyword evidence="2" id="KW-1185">Reference proteome</keyword>
<dbReference type="Pfam" id="PF10036">
    <property type="entry name" value="RLL"/>
    <property type="match status" value="1"/>
</dbReference>
<organism evidence="1 2">
    <name type="scientific">Steinernema carpocapsae</name>
    <name type="common">Entomopathogenic nematode</name>
    <dbReference type="NCBI Taxonomy" id="34508"/>
    <lineage>
        <taxon>Eukaryota</taxon>
        <taxon>Metazoa</taxon>
        <taxon>Ecdysozoa</taxon>
        <taxon>Nematoda</taxon>
        <taxon>Chromadorea</taxon>
        <taxon>Rhabditida</taxon>
        <taxon>Tylenchina</taxon>
        <taxon>Panagrolaimomorpha</taxon>
        <taxon>Strongyloidoidea</taxon>
        <taxon>Steinernematidae</taxon>
        <taxon>Steinernema</taxon>
    </lineage>
</organism>
<name>A0A4U5MTP2_STECR</name>
<dbReference type="EMBL" id="AZBU02000006">
    <property type="protein sequence ID" value="TKR72882.1"/>
    <property type="molecule type" value="Genomic_DNA"/>
</dbReference>
<proteinExistence type="predicted"/>
<dbReference type="OrthoDB" id="514167at2759"/>
<sequence>MEAMDCSDNVETLKMLEGLDLTSEKNKAAVERMRSHLNITSHPDPNVVLRAICKRIMSAELSESERSASDGKSFALNKFDLGVKSSGDPKVDAAIRVLRLLHLQNMRELQTGINETLVAVQKVTADPKADVKVGRVGF</sequence>
<dbReference type="STRING" id="34508.A0A4U5MTP2"/>
<reference evidence="1 2" key="1">
    <citation type="journal article" date="2015" name="Genome Biol.">
        <title>Comparative genomics of Steinernema reveals deeply conserved gene regulatory networks.</title>
        <authorList>
            <person name="Dillman A.R."/>
            <person name="Macchietto M."/>
            <person name="Porter C.F."/>
            <person name="Rogers A."/>
            <person name="Williams B."/>
            <person name="Antoshechkin I."/>
            <person name="Lee M.M."/>
            <person name="Goodwin Z."/>
            <person name="Lu X."/>
            <person name="Lewis E.E."/>
            <person name="Goodrich-Blair H."/>
            <person name="Stock S.P."/>
            <person name="Adams B.J."/>
            <person name="Sternberg P.W."/>
            <person name="Mortazavi A."/>
        </authorList>
    </citation>
    <scope>NUCLEOTIDE SEQUENCE [LARGE SCALE GENOMIC DNA]</scope>
    <source>
        <strain evidence="1 2">ALL</strain>
    </source>
</reference>
<comment type="caution">
    <text evidence="1">The sequence shown here is derived from an EMBL/GenBank/DDBJ whole genome shotgun (WGS) entry which is preliminary data.</text>
</comment>